<gene>
    <name evidence="5" type="ORF">CR105_14025</name>
</gene>
<keyword evidence="1" id="KW-0805">Transcription regulation</keyword>
<accession>A0A2G8TET5</accession>
<dbReference type="InterPro" id="IPR036388">
    <property type="entry name" value="WH-like_DNA-bd_sf"/>
</dbReference>
<dbReference type="Proteomes" id="UP000230390">
    <property type="component" value="Unassembled WGS sequence"/>
</dbReference>
<evidence type="ECO:0000313" key="6">
    <source>
        <dbReference type="Proteomes" id="UP000230390"/>
    </source>
</evidence>
<dbReference type="InterPro" id="IPR000524">
    <property type="entry name" value="Tscrpt_reg_HTH_GntR"/>
</dbReference>
<dbReference type="OrthoDB" id="5296437at2"/>
<proteinExistence type="predicted"/>
<evidence type="ECO:0000256" key="3">
    <source>
        <dbReference type="ARBA" id="ARBA00023163"/>
    </source>
</evidence>
<dbReference type="Pfam" id="PF00392">
    <property type="entry name" value="GntR"/>
    <property type="match status" value="1"/>
</dbReference>
<protein>
    <submittedName>
        <fullName evidence="5">GntR family transcriptional regulator</fullName>
    </submittedName>
</protein>
<reference evidence="5 6" key="1">
    <citation type="submission" date="2017-10" db="EMBL/GenBank/DDBJ databases">
        <title>Massilia psychrophilum sp. nov., a novel purple-pigmented bacterium isolated from Tianshan glacier, Xinjiang Municipality, China.</title>
        <authorList>
            <person name="Wang H."/>
        </authorList>
    </citation>
    <scope>NUCLEOTIDE SEQUENCE [LARGE SCALE GENOMIC DNA]</scope>
    <source>
        <strain evidence="5 6">JCM 30074</strain>
    </source>
</reference>
<dbReference type="Gene3D" id="1.10.10.10">
    <property type="entry name" value="Winged helix-like DNA-binding domain superfamily/Winged helix DNA-binding domain"/>
    <property type="match status" value="1"/>
</dbReference>
<dbReference type="GO" id="GO:0003700">
    <property type="term" value="F:DNA-binding transcription factor activity"/>
    <property type="evidence" value="ECO:0007669"/>
    <property type="project" value="InterPro"/>
</dbReference>
<dbReference type="SUPFAM" id="SSF46785">
    <property type="entry name" value="Winged helix' DNA-binding domain"/>
    <property type="match status" value="1"/>
</dbReference>
<evidence type="ECO:0000256" key="2">
    <source>
        <dbReference type="ARBA" id="ARBA00023125"/>
    </source>
</evidence>
<keyword evidence="2" id="KW-0238">DNA-binding</keyword>
<dbReference type="PROSITE" id="PS50949">
    <property type="entry name" value="HTH_GNTR"/>
    <property type="match status" value="1"/>
</dbReference>
<evidence type="ECO:0000313" key="5">
    <source>
        <dbReference type="EMBL" id="PIL44562.1"/>
    </source>
</evidence>
<evidence type="ECO:0000259" key="4">
    <source>
        <dbReference type="PROSITE" id="PS50949"/>
    </source>
</evidence>
<dbReference type="SMART" id="SM00345">
    <property type="entry name" value="HTH_GNTR"/>
    <property type="match status" value="1"/>
</dbReference>
<comment type="caution">
    <text evidence="5">The sequence shown here is derived from an EMBL/GenBank/DDBJ whole genome shotgun (WGS) entry which is preliminary data.</text>
</comment>
<dbReference type="RefSeq" id="WP_099789079.1">
    <property type="nucleotide sequence ID" value="NZ_JBHLYV010000087.1"/>
</dbReference>
<organism evidence="5 6">
    <name type="scientific">Massilia eurypsychrophila</name>
    <dbReference type="NCBI Taxonomy" id="1485217"/>
    <lineage>
        <taxon>Bacteria</taxon>
        <taxon>Pseudomonadati</taxon>
        <taxon>Pseudomonadota</taxon>
        <taxon>Betaproteobacteria</taxon>
        <taxon>Burkholderiales</taxon>
        <taxon>Oxalobacteraceae</taxon>
        <taxon>Telluria group</taxon>
        <taxon>Massilia</taxon>
    </lineage>
</organism>
<dbReference type="PANTHER" id="PTHR38445:SF9">
    <property type="entry name" value="HTH-TYPE TRANSCRIPTIONAL REPRESSOR YTRA"/>
    <property type="match status" value="1"/>
</dbReference>
<evidence type="ECO:0000256" key="1">
    <source>
        <dbReference type="ARBA" id="ARBA00023015"/>
    </source>
</evidence>
<dbReference type="PANTHER" id="PTHR38445">
    <property type="entry name" value="HTH-TYPE TRANSCRIPTIONAL REPRESSOR YTRA"/>
    <property type="match status" value="1"/>
</dbReference>
<sequence>MHFEITPAAPTPIYRQIVEQVHRMVASAQLRPGDYLPSVRAEALHHAINPMTVSKAYSLLETEGLVLRVRGLGMVIAERGKSGKSEKAAMLRPALDAAASIARQLGMSDADALALFQTCLHQPSSKDDNESD</sequence>
<dbReference type="CDD" id="cd07377">
    <property type="entry name" value="WHTH_GntR"/>
    <property type="match status" value="1"/>
</dbReference>
<name>A0A2G8TET5_9BURK</name>
<dbReference type="InterPro" id="IPR036390">
    <property type="entry name" value="WH_DNA-bd_sf"/>
</dbReference>
<keyword evidence="6" id="KW-1185">Reference proteome</keyword>
<keyword evidence="3" id="KW-0804">Transcription</keyword>
<dbReference type="GO" id="GO:0003677">
    <property type="term" value="F:DNA binding"/>
    <property type="evidence" value="ECO:0007669"/>
    <property type="project" value="UniProtKB-KW"/>
</dbReference>
<dbReference type="AlphaFoldDB" id="A0A2G8TET5"/>
<dbReference type="EMBL" id="PDOC01000007">
    <property type="protein sequence ID" value="PIL44562.1"/>
    <property type="molecule type" value="Genomic_DNA"/>
</dbReference>
<feature type="domain" description="HTH gntR-type" evidence="4">
    <location>
        <begin position="11"/>
        <end position="79"/>
    </location>
</feature>